<dbReference type="InterPro" id="IPR006140">
    <property type="entry name" value="D-isomer_DH_NAD-bd"/>
</dbReference>
<reference evidence="12" key="1">
    <citation type="submission" date="2017-09" db="EMBL/GenBank/DDBJ databases">
        <authorList>
            <person name="Varghese N."/>
            <person name="Submissions S."/>
        </authorList>
    </citation>
    <scope>NUCLEOTIDE SEQUENCE [LARGE SCALE GENOMIC DNA]</scope>
    <source>
        <strain evidence="12">MSL47</strain>
    </source>
</reference>
<evidence type="ECO:0000256" key="8">
    <source>
        <dbReference type="ARBA" id="ARBA00048731"/>
    </source>
</evidence>
<dbReference type="PANTHER" id="PTHR42938:SF47">
    <property type="entry name" value="HYDROXYPYRUVATE REDUCTASE"/>
    <property type="match status" value="1"/>
</dbReference>
<keyword evidence="9" id="KW-0028">Amino-acid biosynthesis</keyword>
<dbReference type="InterPro" id="IPR002912">
    <property type="entry name" value="ACT_dom"/>
</dbReference>
<dbReference type="GO" id="GO:0004617">
    <property type="term" value="F:phosphoglycerate dehydrogenase activity"/>
    <property type="evidence" value="ECO:0007669"/>
    <property type="project" value="UniProtKB-UniRule"/>
</dbReference>
<dbReference type="Gene3D" id="3.30.70.260">
    <property type="match status" value="1"/>
</dbReference>
<dbReference type="NCBIfam" id="TIGR01327">
    <property type="entry name" value="PGDH"/>
    <property type="match status" value="1"/>
</dbReference>
<dbReference type="FunFam" id="3.30.1330.90:FF:000003">
    <property type="entry name" value="D-3-phosphoglycerate dehydrogenase"/>
    <property type="match status" value="1"/>
</dbReference>
<dbReference type="SUPFAM" id="SSF55021">
    <property type="entry name" value="ACT-like"/>
    <property type="match status" value="1"/>
</dbReference>
<evidence type="ECO:0000256" key="6">
    <source>
        <dbReference type="ARBA" id="ARBA00023027"/>
    </source>
</evidence>
<organism evidence="11 12">
    <name type="scientific">Orenia metallireducens</name>
    <dbReference type="NCBI Taxonomy" id="1413210"/>
    <lineage>
        <taxon>Bacteria</taxon>
        <taxon>Bacillati</taxon>
        <taxon>Bacillota</taxon>
        <taxon>Clostridia</taxon>
        <taxon>Halanaerobiales</taxon>
        <taxon>Halobacteroidaceae</taxon>
        <taxon>Orenia</taxon>
    </lineage>
</organism>
<dbReference type="STRING" id="1413210.U472_15985"/>
<evidence type="ECO:0000256" key="5">
    <source>
        <dbReference type="ARBA" id="ARBA00023002"/>
    </source>
</evidence>
<dbReference type="Proteomes" id="UP000219573">
    <property type="component" value="Unassembled WGS sequence"/>
</dbReference>
<comment type="catalytic activity">
    <reaction evidence="7">
        <text>(R)-2-hydroxyglutarate + NAD(+) = 2-oxoglutarate + NADH + H(+)</text>
        <dbReference type="Rhea" id="RHEA:49612"/>
        <dbReference type="ChEBI" id="CHEBI:15378"/>
        <dbReference type="ChEBI" id="CHEBI:15801"/>
        <dbReference type="ChEBI" id="CHEBI:16810"/>
        <dbReference type="ChEBI" id="CHEBI:57540"/>
        <dbReference type="ChEBI" id="CHEBI:57945"/>
        <dbReference type="EC" id="1.1.1.399"/>
    </reaction>
</comment>
<name>A0A285GY64_9FIRM</name>
<dbReference type="RefSeq" id="WP_097017801.1">
    <property type="nucleotide sequence ID" value="NZ_OBDZ01000012.1"/>
</dbReference>
<dbReference type="CDD" id="cd04902">
    <property type="entry name" value="ACT_3PGDH-xct"/>
    <property type="match status" value="1"/>
</dbReference>
<dbReference type="Pfam" id="PF19304">
    <property type="entry name" value="PGDH_inter"/>
    <property type="match status" value="1"/>
</dbReference>
<sequence>MKVLVSDVISQKGIDVLEENGAEVTYNTQLSYEELLEEIGKYDGIILRSMTPLNEEVLSHAKNLKVIARAGSGYDNIDVDAASKLGIIVLNTPGQNSISAAEQTMALMLAISRNTAQANQSLHQGVWDRKKYMGVELYEKTLGIIGLGRIGGLVSQRAKAFDMNIIASDPYIPASRGEKLGVELVELDELLERSDYITLHTPLTEETHHILSTEEFAKMKDGVRVVNVARGKNVDHKALYEAIKNGKVAAAGIDVHEEEPLAEDYLLLQLEENVIVAPHLGGTTVEAMDNVSIDAARQMLMVFEKGFAKTPLNIPTLEPEEMNQIRPYFNLAEKLGNFYAGLTDNRIEEVEVIYTGEITNYDLQPVTTTLLKGLLNPILDDNVNLVNARLLAEERGIKVSEIKNDDTNVYSSLITLKVKNSQGVRQLSGTVFNKSELRVVEIDGYEIDIVPKGILLVTSHTDQPGVVGKVGSLLGDNGVNIASLKLGRNKIGGKAIMVLNIDQEIDNDLKEELLEIDGMADVNVLTL</sequence>
<evidence type="ECO:0000256" key="3">
    <source>
        <dbReference type="ARBA" id="ARBA00005854"/>
    </source>
</evidence>
<dbReference type="PROSITE" id="PS51671">
    <property type="entry name" value="ACT"/>
    <property type="match status" value="1"/>
</dbReference>
<dbReference type="EMBL" id="OBDZ01000012">
    <property type="protein sequence ID" value="SNY28519.1"/>
    <property type="molecule type" value="Genomic_DNA"/>
</dbReference>
<dbReference type="InterPro" id="IPR045626">
    <property type="entry name" value="PGDH_ASB_dom"/>
</dbReference>
<evidence type="ECO:0000256" key="7">
    <source>
        <dbReference type="ARBA" id="ARBA00048126"/>
    </source>
</evidence>
<keyword evidence="5 9" id="KW-0560">Oxidoreductase</keyword>
<dbReference type="OrthoDB" id="9805416at2"/>
<dbReference type="InterPro" id="IPR006139">
    <property type="entry name" value="D-isomer_2_OHA_DH_cat_dom"/>
</dbReference>
<dbReference type="SUPFAM" id="SSF52283">
    <property type="entry name" value="Formate/glycerate dehydrogenase catalytic domain-like"/>
    <property type="match status" value="1"/>
</dbReference>
<evidence type="ECO:0000313" key="12">
    <source>
        <dbReference type="Proteomes" id="UP000219573"/>
    </source>
</evidence>
<gene>
    <name evidence="11" type="ORF">SAMN06265827_1125</name>
</gene>
<dbReference type="Pfam" id="PF02826">
    <property type="entry name" value="2-Hacid_dh_C"/>
    <property type="match status" value="1"/>
</dbReference>
<dbReference type="PANTHER" id="PTHR42938">
    <property type="entry name" value="FORMATE DEHYDROGENASE 1"/>
    <property type="match status" value="1"/>
</dbReference>
<dbReference type="CDD" id="cd12173">
    <property type="entry name" value="PGDH_4"/>
    <property type="match status" value="1"/>
</dbReference>
<dbReference type="FunFam" id="3.30.70.260:FF:000008">
    <property type="entry name" value="D-3-phosphoglycerate dehydrogenase, chloroplastic"/>
    <property type="match status" value="1"/>
</dbReference>
<evidence type="ECO:0000313" key="11">
    <source>
        <dbReference type="EMBL" id="SNY28519.1"/>
    </source>
</evidence>
<feature type="domain" description="ACT" evidence="10">
    <location>
        <begin position="455"/>
        <end position="527"/>
    </location>
</feature>
<dbReference type="Pfam" id="PF01842">
    <property type="entry name" value="ACT"/>
    <property type="match status" value="1"/>
</dbReference>
<dbReference type="AlphaFoldDB" id="A0A285GY64"/>
<dbReference type="Gene3D" id="3.40.50.720">
    <property type="entry name" value="NAD(P)-binding Rossmann-like Domain"/>
    <property type="match status" value="2"/>
</dbReference>
<dbReference type="SUPFAM" id="SSF143548">
    <property type="entry name" value="Serine metabolism enzymes domain"/>
    <property type="match status" value="1"/>
</dbReference>
<dbReference type="GO" id="GO:0006564">
    <property type="term" value="P:L-serine biosynthetic process"/>
    <property type="evidence" value="ECO:0007669"/>
    <property type="project" value="UniProtKB-UniRule"/>
</dbReference>
<dbReference type="Pfam" id="PF00389">
    <property type="entry name" value="2-Hacid_dh"/>
    <property type="match status" value="1"/>
</dbReference>
<evidence type="ECO:0000259" key="10">
    <source>
        <dbReference type="PROSITE" id="PS51671"/>
    </source>
</evidence>
<dbReference type="Gene3D" id="3.30.1330.90">
    <property type="entry name" value="D-3-phosphoglycerate dehydrogenase, domain 3"/>
    <property type="match status" value="1"/>
</dbReference>
<proteinExistence type="inferred from homology"/>
<dbReference type="FunFam" id="3.40.50.720:FF:000021">
    <property type="entry name" value="D-3-phosphoglycerate dehydrogenase"/>
    <property type="match status" value="1"/>
</dbReference>
<dbReference type="InterPro" id="IPR006236">
    <property type="entry name" value="PGDH"/>
</dbReference>
<evidence type="ECO:0000256" key="2">
    <source>
        <dbReference type="ARBA" id="ARBA00005216"/>
    </source>
</evidence>
<dbReference type="InterPro" id="IPR045865">
    <property type="entry name" value="ACT-like_dom_sf"/>
</dbReference>
<evidence type="ECO:0000256" key="1">
    <source>
        <dbReference type="ARBA" id="ARBA00003800"/>
    </source>
</evidence>
<dbReference type="UniPathway" id="UPA00135">
    <property type="reaction ID" value="UER00196"/>
</dbReference>
<comment type="function">
    <text evidence="1">Catalyzes the reversible oxidation of 3-phospho-D-glycerate to 3-phosphonooxypyruvate, the first step of the phosphorylated L-serine biosynthesis pathway. Also catalyzes the reversible oxidation of 2-hydroxyglutarate to 2-oxoglutarate.</text>
</comment>
<keyword evidence="9" id="KW-0718">Serine biosynthesis</keyword>
<dbReference type="EC" id="1.1.1.95" evidence="9"/>
<dbReference type="SUPFAM" id="SSF51735">
    <property type="entry name" value="NAD(P)-binding Rossmann-fold domains"/>
    <property type="match status" value="1"/>
</dbReference>
<comment type="catalytic activity">
    <reaction evidence="8 9">
        <text>(2R)-3-phosphoglycerate + NAD(+) = 3-phosphooxypyruvate + NADH + H(+)</text>
        <dbReference type="Rhea" id="RHEA:12641"/>
        <dbReference type="ChEBI" id="CHEBI:15378"/>
        <dbReference type="ChEBI" id="CHEBI:18110"/>
        <dbReference type="ChEBI" id="CHEBI:57540"/>
        <dbReference type="ChEBI" id="CHEBI:57945"/>
        <dbReference type="ChEBI" id="CHEBI:58272"/>
        <dbReference type="EC" id="1.1.1.95"/>
    </reaction>
</comment>
<evidence type="ECO:0000256" key="4">
    <source>
        <dbReference type="ARBA" id="ARBA00021582"/>
    </source>
</evidence>
<keyword evidence="12" id="KW-1185">Reference proteome</keyword>
<keyword evidence="6 9" id="KW-0520">NAD</keyword>
<dbReference type="InterPro" id="IPR029009">
    <property type="entry name" value="ASB_dom_sf"/>
</dbReference>
<protein>
    <recommendedName>
        <fullName evidence="4 9">D-3-phosphoglycerate dehydrogenase</fullName>
        <ecNumber evidence="9">1.1.1.95</ecNumber>
    </recommendedName>
</protein>
<accession>A0A285GY64</accession>
<dbReference type="GO" id="GO:0051287">
    <property type="term" value="F:NAD binding"/>
    <property type="evidence" value="ECO:0007669"/>
    <property type="project" value="UniProtKB-UniRule"/>
</dbReference>
<dbReference type="InterPro" id="IPR036291">
    <property type="entry name" value="NAD(P)-bd_dom_sf"/>
</dbReference>
<evidence type="ECO:0000256" key="9">
    <source>
        <dbReference type="RuleBase" id="RU363003"/>
    </source>
</evidence>
<comment type="pathway">
    <text evidence="2 9">Amino-acid biosynthesis; L-serine biosynthesis; L-serine from 3-phospho-D-glycerate: step 1/3.</text>
</comment>
<comment type="similarity">
    <text evidence="3 9">Belongs to the D-isomer specific 2-hydroxyacid dehydrogenase family.</text>
</comment>